<dbReference type="PANTHER" id="PTHR45662:SF2">
    <property type="entry name" value="PHOSPHATIDYLINOSITOL-3-PHOSPHATASE SAC1"/>
    <property type="match status" value="1"/>
</dbReference>
<proteinExistence type="inferred from homology"/>
<evidence type="ECO:0000256" key="4">
    <source>
        <dbReference type="SAM" id="Phobius"/>
    </source>
</evidence>
<dbReference type="EC" id="3.1.3.36" evidence="3"/>
<dbReference type="GO" id="GO:0046856">
    <property type="term" value="P:phosphatidylinositol dephosphorylation"/>
    <property type="evidence" value="ECO:0007669"/>
    <property type="project" value="InterPro"/>
</dbReference>
<name>A0A1R2CU18_9CILI</name>
<gene>
    <name evidence="6" type="ORF">SteCoe_4648</name>
</gene>
<dbReference type="OrthoDB" id="405996at2759"/>
<evidence type="ECO:0000256" key="2">
    <source>
        <dbReference type="ARBA" id="ARBA00009678"/>
    </source>
</evidence>
<dbReference type="EMBL" id="MPUH01000059">
    <property type="protein sequence ID" value="OMJ92519.1"/>
    <property type="molecule type" value="Genomic_DNA"/>
</dbReference>
<dbReference type="GO" id="GO:0005783">
    <property type="term" value="C:endoplasmic reticulum"/>
    <property type="evidence" value="ECO:0007669"/>
    <property type="project" value="TreeGrafter"/>
</dbReference>
<reference evidence="6 7" key="1">
    <citation type="submission" date="2016-11" db="EMBL/GenBank/DDBJ databases">
        <title>The macronuclear genome of Stentor coeruleus: a giant cell with tiny introns.</title>
        <authorList>
            <person name="Slabodnick M."/>
            <person name="Ruby J.G."/>
            <person name="Reiff S.B."/>
            <person name="Swart E.C."/>
            <person name="Gosai S."/>
            <person name="Prabakaran S."/>
            <person name="Witkowska E."/>
            <person name="Larue G.E."/>
            <person name="Fisher S."/>
            <person name="Freeman R.M."/>
            <person name="Gunawardena J."/>
            <person name="Chu W."/>
            <person name="Stover N.A."/>
            <person name="Gregory B.D."/>
            <person name="Nowacki M."/>
            <person name="Derisi J."/>
            <person name="Roy S.W."/>
            <person name="Marshall W.F."/>
            <person name="Sood P."/>
        </authorList>
    </citation>
    <scope>NUCLEOTIDE SEQUENCE [LARGE SCALE GENOMIC DNA]</scope>
    <source>
        <strain evidence="6">WM001</strain>
    </source>
</reference>
<dbReference type="InterPro" id="IPR002013">
    <property type="entry name" value="SAC_dom"/>
</dbReference>
<keyword evidence="4" id="KW-0812">Transmembrane</keyword>
<dbReference type="SUPFAM" id="SSF56219">
    <property type="entry name" value="DNase I-like"/>
    <property type="match status" value="1"/>
</dbReference>
<dbReference type="InterPro" id="IPR000300">
    <property type="entry name" value="IPPc"/>
</dbReference>
<evidence type="ECO:0000259" key="5">
    <source>
        <dbReference type="PROSITE" id="PS50275"/>
    </source>
</evidence>
<comment type="caution">
    <text evidence="6">The sequence shown here is derived from an EMBL/GenBank/DDBJ whole genome shotgun (WGS) entry which is preliminary data.</text>
</comment>
<evidence type="ECO:0000256" key="3">
    <source>
        <dbReference type="ARBA" id="ARBA00013044"/>
    </source>
</evidence>
<comment type="similarity">
    <text evidence="1">Belongs to the synaptojanin family.</text>
</comment>
<dbReference type="Pfam" id="PF02383">
    <property type="entry name" value="Syja_N"/>
    <property type="match status" value="1"/>
</dbReference>
<dbReference type="Pfam" id="PF22669">
    <property type="entry name" value="Exo_endo_phos2"/>
    <property type="match status" value="1"/>
</dbReference>
<evidence type="ECO:0000313" key="7">
    <source>
        <dbReference type="Proteomes" id="UP000187209"/>
    </source>
</evidence>
<comment type="similarity">
    <text evidence="2">In the central section; belongs to the inositol 1,4,5-trisphosphate 5-phosphatase family.</text>
</comment>
<dbReference type="InterPro" id="IPR036691">
    <property type="entry name" value="Endo/exonu/phosph_ase_sf"/>
</dbReference>
<evidence type="ECO:0000313" key="6">
    <source>
        <dbReference type="EMBL" id="OMJ92519.1"/>
    </source>
</evidence>
<sequence>MEDYPMRLYVSLKYFVIHWPRQESYLVLERNTQRIYSTNTFNFSGKGLTPDEILYIDIYFFLGVIPIETVLYIAVVTKAESKGKILGKTIYEISEIELIEFNRSEDPKNLENSKTSIKKLLSTGFYFSFDYSLTLSISYESQGGTLHDESDKRFYWNFELYKEFISQDINTLWFVPIIQGFFSVFHGDAVVLALVSRRSCERAGTRYNCRGIDENGNVANFVETEQILIVTDNIFSYTQIRGSVPLYWGQSGITAQLSFTKSREMSITAFCHHADRLIEKYGHITMINLLSSSKAFEYNLTNEWEAIFNKVYSNYSQHLSYTYFDFHSNCKGQKFHKINLLIERISNFLQYYCYYSSDGSKQQGVIRTNCLDCLDRTNVVQSSISWDVLMNMLRKVNMDYVIKQDASFVRAFKLQWADNGDYLSYQYTGTGSTISAVTREGSLGLKGLIMHGITSINRFYNATVHDDVKQISIDAVLRKKNKTQIVNKIEEELNKCSQEYSQFIDIRIRVVTWDLCGNKLGFINEITVSEDFCNIVIFAFQQVSEFGLYEDLLVSAMAGYALLKIICIEDSALVVFVEDRLIEDVTMFDHDSVYLPYKGKISNKKALTVIFELYDSSFAFVACHLVSGTDNNSARKEQIRYIHSQSFGSSEKLLEDFDCKILFGNLNFRVNLCTFQILSYLNDENYEELFKTEQLTHNLKYGYLPGYKEPEITFPPTYPYVEGSDEYDRLKSRGPSWCDRVLYSGKLIPQIYKDLKIIASSHRPVEAQFVLQVKKVNQELKKETESRLYEELSPRPLGSLPKMTCAKDLICS</sequence>
<dbReference type="PROSITE" id="PS50275">
    <property type="entry name" value="SAC"/>
    <property type="match status" value="1"/>
</dbReference>
<keyword evidence="7" id="KW-1185">Reference proteome</keyword>
<feature type="transmembrane region" description="Helical" evidence="4">
    <location>
        <begin position="53"/>
        <end position="75"/>
    </location>
</feature>
<dbReference type="GO" id="GO:0004439">
    <property type="term" value="F:phosphatidylinositol-4,5-bisphosphate 5-phosphatase activity"/>
    <property type="evidence" value="ECO:0007669"/>
    <property type="project" value="UniProtKB-EC"/>
</dbReference>
<dbReference type="PANTHER" id="PTHR45662">
    <property type="entry name" value="PHOSPHATIDYLINOSITIDE PHOSPHATASE SAC1"/>
    <property type="match status" value="1"/>
</dbReference>
<evidence type="ECO:0000256" key="1">
    <source>
        <dbReference type="ARBA" id="ARBA00008943"/>
    </source>
</evidence>
<keyword evidence="4" id="KW-0472">Membrane</keyword>
<feature type="transmembrane region" description="Helical" evidence="4">
    <location>
        <begin position="172"/>
        <end position="195"/>
    </location>
</feature>
<organism evidence="6 7">
    <name type="scientific">Stentor coeruleus</name>
    <dbReference type="NCBI Taxonomy" id="5963"/>
    <lineage>
        <taxon>Eukaryota</taxon>
        <taxon>Sar</taxon>
        <taxon>Alveolata</taxon>
        <taxon>Ciliophora</taxon>
        <taxon>Postciliodesmatophora</taxon>
        <taxon>Heterotrichea</taxon>
        <taxon>Heterotrichida</taxon>
        <taxon>Stentoridae</taxon>
        <taxon>Stentor</taxon>
    </lineage>
</organism>
<feature type="domain" description="SAC" evidence="5">
    <location>
        <begin position="120"/>
        <end position="429"/>
    </location>
</feature>
<keyword evidence="4" id="KW-1133">Transmembrane helix</keyword>
<dbReference type="GO" id="GO:0043812">
    <property type="term" value="F:phosphatidylinositol-4-phosphate phosphatase activity"/>
    <property type="evidence" value="ECO:0007669"/>
    <property type="project" value="TreeGrafter"/>
</dbReference>
<accession>A0A1R2CU18</accession>
<dbReference type="SMART" id="SM00128">
    <property type="entry name" value="IPPc"/>
    <property type="match status" value="1"/>
</dbReference>
<dbReference type="AlphaFoldDB" id="A0A1R2CU18"/>
<protein>
    <recommendedName>
        <fullName evidence="3">phosphoinositide 5-phosphatase</fullName>
        <ecNumber evidence="3">3.1.3.36</ecNumber>
    </recommendedName>
</protein>
<dbReference type="Gene3D" id="3.60.10.10">
    <property type="entry name" value="Endonuclease/exonuclease/phosphatase"/>
    <property type="match status" value="1"/>
</dbReference>
<dbReference type="Proteomes" id="UP000187209">
    <property type="component" value="Unassembled WGS sequence"/>
</dbReference>